<dbReference type="GO" id="GO:0016989">
    <property type="term" value="F:sigma factor antagonist activity"/>
    <property type="evidence" value="ECO:0007669"/>
    <property type="project" value="TreeGrafter"/>
</dbReference>
<dbReference type="InterPro" id="IPR032508">
    <property type="entry name" value="FecR_C"/>
</dbReference>
<dbReference type="PANTHER" id="PTHR30273:SF2">
    <property type="entry name" value="PROTEIN FECR"/>
    <property type="match status" value="1"/>
</dbReference>
<feature type="domain" description="Protein FecR C-terminal" evidence="3">
    <location>
        <begin position="334"/>
        <end position="401"/>
    </location>
</feature>
<reference evidence="5" key="1">
    <citation type="submission" date="2017-09" db="EMBL/GenBank/DDBJ databases">
        <authorList>
            <person name="Varghese N."/>
            <person name="Submissions S."/>
        </authorList>
    </citation>
    <scope>NUCLEOTIDE SEQUENCE [LARGE SCALE GENOMIC DNA]</scope>
    <source>
        <strain evidence="5">DSM 25885</strain>
    </source>
</reference>
<sequence length="407" mass="46690">MDDHNNIEQLFQKFIDNTITKKEYDILMDFIKYPNSQEKIKEMMDIHWKGIVASAKKKTSEDEEILFELIMSRVDEIEKTEEQQNRPKSIWGVAPNFLYGIAASIIVVIGLFYGYQNDMFFKEQVSSSSMELDPNAITLKLDNGNVEVVSVDQQRNISDVRGNVVGYQNGKQISYNTGQPTLKELVYNELTVPYGEKFDLVLSDGTKVKVNSGTVIKYPVQFISGEKRKVFVKGEAYFDVTEDIAHPFVVNANDINVEVLGTEFNVSSYPEDHNINTVLVEGSVKIYNKYKEQIPESHIMLTPGNMAAWDKSKKKIEVKPVDIEIYTAWKDGVLLFKKSSFGNIRKKLERYYDITIENKYGFLESQVYTATFDNESLEEVVEAFKEDTPFEYSIENDKLIITDSSIK</sequence>
<evidence type="ECO:0000259" key="3">
    <source>
        <dbReference type="Pfam" id="PF16344"/>
    </source>
</evidence>
<dbReference type="RefSeq" id="WP_097045925.1">
    <property type="nucleotide sequence ID" value="NZ_OBEH01000003.1"/>
</dbReference>
<evidence type="ECO:0000313" key="4">
    <source>
        <dbReference type="EMBL" id="SNZ00469.1"/>
    </source>
</evidence>
<keyword evidence="1" id="KW-0812">Transmembrane</keyword>
<proteinExistence type="predicted"/>
<evidence type="ECO:0000313" key="5">
    <source>
        <dbReference type="Proteomes" id="UP000219048"/>
    </source>
</evidence>
<name>A0A285MTD3_9FLAO</name>
<organism evidence="4 5">
    <name type="scientific">Flagellimonas pacifica</name>
    <dbReference type="NCBI Taxonomy" id="1247520"/>
    <lineage>
        <taxon>Bacteria</taxon>
        <taxon>Pseudomonadati</taxon>
        <taxon>Bacteroidota</taxon>
        <taxon>Flavobacteriia</taxon>
        <taxon>Flavobacteriales</taxon>
        <taxon>Flavobacteriaceae</taxon>
        <taxon>Flagellimonas</taxon>
    </lineage>
</organism>
<dbReference type="Gene3D" id="2.60.120.1440">
    <property type="match status" value="1"/>
</dbReference>
<feature type="transmembrane region" description="Helical" evidence="1">
    <location>
        <begin position="96"/>
        <end position="115"/>
    </location>
</feature>
<dbReference type="AlphaFoldDB" id="A0A285MTD3"/>
<dbReference type="InterPro" id="IPR006860">
    <property type="entry name" value="FecR"/>
</dbReference>
<protein>
    <submittedName>
        <fullName evidence="4">FecR family protein</fullName>
    </submittedName>
</protein>
<dbReference type="Gene3D" id="3.55.50.30">
    <property type="match status" value="1"/>
</dbReference>
<dbReference type="OrthoDB" id="704021at2"/>
<gene>
    <name evidence="4" type="ORF">SAMN06265377_2293</name>
</gene>
<dbReference type="EMBL" id="OBEH01000003">
    <property type="protein sequence ID" value="SNZ00469.1"/>
    <property type="molecule type" value="Genomic_DNA"/>
</dbReference>
<dbReference type="Pfam" id="PF04773">
    <property type="entry name" value="FecR"/>
    <property type="match status" value="1"/>
</dbReference>
<evidence type="ECO:0000256" key="1">
    <source>
        <dbReference type="SAM" id="Phobius"/>
    </source>
</evidence>
<dbReference type="InterPro" id="IPR012373">
    <property type="entry name" value="Ferrdict_sens_TM"/>
</dbReference>
<evidence type="ECO:0000259" key="2">
    <source>
        <dbReference type="Pfam" id="PF04773"/>
    </source>
</evidence>
<dbReference type="PANTHER" id="PTHR30273">
    <property type="entry name" value="PERIPLASMIC SIGNAL SENSOR AND SIGMA FACTOR ACTIVATOR FECR-RELATED"/>
    <property type="match status" value="1"/>
</dbReference>
<keyword evidence="1" id="KW-0472">Membrane</keyword>
<feature type="domain" description="FecR protein" evidence="2">
    <location>
        <begin position="191"/>
        <end position="285"/>
    </location>
</feature>
<keyword evidence="1" id="KW-1133">Transmembrane helix</keyword>
<dbReference type="Proteomes" id="UP000219048">
    <property type="component" value="Unassembled WGS sequence"/>
</dbReference>
<accession>A0A285MTD3</accession>
<keyword evidence="5" id="KW-1185">Reference proteome</keyword>
<dbReference type="Pfam" id="PF16344">
    <property type="entry name" value="FecR_C"/>
    <property type="match status" value="1"/>
</dbReference>